<evidence type="ECO:0008006" key="5">
    <source>
        <dbReference type="Google" id="ProtNLM"/>
    </source>
</evidence>
<comment type="caution">
    <text evidence="3">The sequence shown here is derived from an EMBL/GenBank/DDBJ whole genome shotgun (WGS) entry which is preliminary data.</text>
</comment>
<name>A0AAD7JFY5_9AGAR</name>
<feature type="signal peptide" evidence="2">
    <location>
        <begin position="1"/>
        <end position="25"/>
    </location>
</feature>
<feature type="chain" id="PRO_5041953358" description="F-box domain-containing protein" evidence="2">
    <location>
        <begin position="26"/>
        <end position="577"/>
    </location>
</feature>
<organism evidence="3 4">
    <name type="scientific">Mycena metata</name>
    <dbReference type="NCBI Taxonomy" id="1033252"/>
    <lineage>
        <taxon>Eukaryota</taxon>
        <taxon>Fungi</taxon>
        <taxon>Dikarya</taxon>
        <taxon>Basidiomycota</taxon>
        <taxon>Agaricomycotina</taxon>
        <taxon>Agaricomycetes</taxon>
        <taxon>Agaricomycetidae</taxon>
        <taxon>Agaricales</taxon>
        <taxon>Marasmiineae</taxon>
        <taxon>Mycenaceae</taxon>
        <taxon>Mycena</taxon>
    </lineage>
</organism>
<gene>
    <name evidence="3" type="ORF">B0H16DRAFT_1528987</name>
</gene>
<keyword evidence="1" id="KW-0175">Coiled coil</keyword>
<dbReference type="Gene3D" id="3.80.10.10">
    <property type="entry name" value="Ribonuclease Inhibitor"/>
    <property type="match status" value="1"/>
</dbReference>
<dbReference type="EMBL" id="JARKIB010000032">
    <property type="protein sequence ID" value="KAJ7762481.1"/>
    <property type="molecule type" value="Genomic_DNA"/>
</dbReference>
<feature type="non-terminal residue" evidence="3">
    <location>
        <position position="1"/>
    </location>
</feature>
<reference evidence="3" key="1">
    <citation type="submission" date="2023-03" db="EMBL/GenBank/DDBJ databases">
        <title>Massive genome expansion in bonnet fungi (Mycena s.s.) driven by repeated elements and novel gene families across ecological guilds.</title>
        <authorList>
            <consortium name="Lawrence Berkeley National Laboratory"/>
            <person name="Harder C.B."/>
            <person name="Miyauchi S."/>
            <person name="Viragh M."/>
            <person name="Kuo A."/>
            <person name="Thoen E."/>
            <person name="Andreopoulos B."/>
            <person name="Lu D."/>
            <person name="Skrede I."/>
            <person name="Drula E."/>
            <person name="Henrissat B."/>
            <person name="Morin E."/>
            <person name="Kohler A."/>
            <person name="Barry K."/>
            <person name="LaButti K."/>
            <person name="Morin E."/>
            <person name="Salamov A."/>
            <person name="Lipzen A."/>
            <person name="Mereny Z."/>
            <person name="Hegedus B."/>
            <person name="Baldrian P."/>
            <person name="Stursova M."/>
            <person name="Weitz H."/>
            <person name="Taylor A."/>
            <person name="Grigoriev I.V."/>
            <person name="Nagy L.G."/>
            <person name="Martin F."/>
            <person name="Kauserud H."/>
        </authorList>
    </citation>
    <scope>NUCLEOTIDE SEQUENCE</scope>
    <source>
        <strain evidence="3">CBHHK182m</strain>
    </source>
</reference>
<accession>A0AAD7JFY5</accession>
<evidence type="ECO:0000313" key="4">
    <source>
        <dbReference type="Proteomes" id="UP001215598"/>
    </source>
</evidence>
<proteinExistence type="predicted"/>
<evidence type="ECO:0000313" key="3">
    <source>
        <dbReference type="EMBL" id="KAJ7762481.1"/>
    </source>
</evidence>
<sequence length="577" mass="64282">MWLCAGHRPALTALIMASPFASRLGTNYCPSDKEIFEIRALLVERRYRLNQLDIQIRDLQKVMDDLKQERDGVSSNVDAHEALISSVRRLPHDVVQELFVACLPTHRNCVMSAVEAPVLLGRICSSWRSISLSTPRLWARLHIAEPSCFGISPAGASLDAKLAQRLDVTKIWLSRSGNCPIFISLEGPPYPRPPTEFPPLSTPTPKTHLFLEALIPFASRWRSMTLSVWGPALNPLCDLTENDVPMLSKLDINQHTPLPAGPPWQSFPLFRAPTLSDLTFAGFDLNIFDLPVGWANLTSLSLIGLTGLNLTGETALEILRRSPQLQACRLLLGGATPADVVDNSVVELPLLHSLYINITSNVSLDSIVARLSIPALRHFDVRGFGIENTASDPKIVAFLATSQVETIRIDAQMFSRHTSFADFLHGMPVTVQRLQIKDYTGQALSGASFSYFDDDALALLTPSPDGSVASCPNLRELRVTHCTYLSDKALLHFLTAQMAVQSPTLLSLVEIQFNRDVQLDIEPDIRPFLDRGLRVRTKYPRVTNIFSPWNGLVDAPKRETIRWVDRFWAEESWVDEP</sequence>
<dbReference type="InterPro" id="IPR032675">
    <property type="entry name" value="LRR_dom_sf"/>
</dbReference>
<dbReference type="SUPFAM" id="SSF52047">
    <property type="entry name" value="RNI-like"/>
    <property type="match status" value="1"/>
</dbReference>
<dbReference type="AlphaFoldDB" id="A0AAD7JFY5"/>
<protein>
    <recommendedName>
        <fullName evidence="5">F-box domain-containing protein</fullName>
    </recommendedName>
</protein>
<feature type="coiled-coil region" evidence="1">
    <location>
        <begin position="49"/>
        <end position="83"/>
    </location>
</feature>
<keyword evidence="2" id="KW-0732">Signal</keyword>
<keyword evidence="4" id="KW-1185">Reference proteome</keyword>
<evidence type="ECO:0000256" key="1">
    <source>
        <dbReference type="SAM" id="Coils"/>
    </source>
</evidence>
<dbReference type="Proteomes" id="UP001215598">
    <property type="component" value="Unassembled WGS sequence"/>
</dbReference>
<evidence type="ECO:0000256" key="2">
    <source>
        <dbReference type="SAM" id="SignalP"/>
    </source>
</evidence>